<name>A0A346XZM4_9ACTN</name>
<dbReference type="PROSITE" id="PS00758">
    <property type="entry name" value="ARGE_DAPE_CPG2_1"/>
    <property type="match status" value="1"/>
</dbReference>
<dbReference type="Pfam" id="PF07687">
    <property type="entry name" value="M20_dimer"/>
    <property type="match status" value="1"/>
</dbReference>
<keyword evidence="4" id="KW-0862">Zinc</keyword>
<dbReference type="SUPFAM" id="SSF55031">
    <property type="entry name" value="Bacterial exopeptidase dimerisation domain"/>
    <property type="match status" value="1"/>
</dbReference>
<gene>
    <name evidence="7" type="ORF">DVS28_a2992</name>
</gene>
<dbReference type="InterPro" id="IPR001261">
    <property type="entry name" value="ArgE/DapE_CS"/>
</dbReference>
<evidence type="ECO:0000256" key="3">
    <source>
        <dbReference type="ARBA" id="ARBA00022801"/>
    </source>
</evidence>
<sequence length="370" mass="39062">MTTEASETPTAPADPLTGRLTDLLLELCGMVCVTGKEGPIADWMADRYGSRGDVVVRIGNSVVAGVPEDDGDDRPLVLLVGHLDVVPPTPEDVTPRIEGDMIVGRGTSDMKVGLAIAMDAFEDERLRTKGPYRMALVAYAGEEGPEEGNELTDVLEAMPGLADAALAIVLEPTDMEVQLGCMGGLHAEVTFAGQAAHSARPWQGDNALTKAGEWLAGWRGATPVDIDVDGLTYREVANPTRAWTDNARNIIPGAFTVNVNYRFAPDKDLAAAEAALRERIGDVGEVVIIDRAPACPPNRHAPAVQAFVDAVDGAVTPKQAWTDVARFAQIGVPALNYSPGLGAQAHQQGEHVPIANLAPARQALGRFLAG</sequence>
<evidence type="ECO:0000256" key="4">
    <source>
        <dbReference type="ARBA" id="ARBA00022833"/>
    </source>
</evidence>
<evidence type="ECO:0000256" key="5">
    <source>
        <dbReference type="NCBIfam" id="TIGR01900"/>
    </source>
</evidence>
<keyword evidence="2" id="KW-0479">Metal-binding</keyword>
<dbReference type="Pfam" id="PF01546">
    <property type="entry name" value="Peptidase_M20"/>
    <property type="match status" value="1"/>
</dbReference>
<dbReference type="GO" id="GO:0046872">
    <property type="term" value="F:metal ion binding"/>
    <property type="evidence" value="ECO:0007669"/>
    <property type="project" value="UniProtKB-KW"/>
</dbReference>
<accession>A0A346XZM4</accession>
<dbReference type="SUPFAM" id="SSF53187">
    <property type="entry name" value="Zn-dependent exopeptidases"/>
    <property type="match status" value="1"/>
</dbReference>
<dbReference type="Gene3D" id="3.40.630.10">
    <property type="entry name" value="Zn peptidases"/>
    <property type="match status" value="1"/>
</dbReference>
<dbReference type="EC" id="3.5.1.18" evidence="5"/>
<keyword evidence="8" id="KW-1185">Reference proteome</keyword>
<dbReference type="OrthoDB" id="7055905at2"/>
<dbReference type="PANTHER" id="PTHR43808:SF31">
    <property type="entry name" value="N-ACETYL-L-CITRULLINE DEACETYLASE"/>
    <property type="match status" value="1"/>
</dbReference>
<evidence type="ECO:0000313" key="8">
    <source>
        <dbReference type="Proteomes" id="UP000264006"/>
    </source>
</evidence>
<dbReference type="EMBL" id="CP031165">
    <property type="protein sequence ID" value="AXV07671.1"/>
    <property type="molecule type" value="Genomic_DNA"/>
</dbReference>
<evidence type="ECO:0000256" key="1">
    <source>
        <dbReference type="ARBA" id="ARBA00001947"/>
    </source>
</evidence>
<feature type="domain" description="Peptidase M20 dimerisation" evidence="6">
    <location>
        <begin position="183"/>
        <end position="283"/>
    </location>
</feature>
<dbReference type="InterPro" id="IPR011650">
    <property type="entry name" value="Peptidase_M20_dimer"/>
</dbReference>
<evidence type="ECO:0000259" key="6">
    <source>
        <dbReference type="Pfam" id="PF07687"/>
    </source>
</evidence>
<dbReference type="GO" id="GO:0009014">
    <property type="term" value="F:succinyl-diaminopimelate desuccinylase activity"/>
    <property type="evidence" value="ECO:0007669"/>
    <property type="project" value="UniProtKB-UniRule"/>
</dbReference>
<dbReference type="NCBIfam" id="TIGR01900">
    <property type="entry name" value="dapE-gram_pos"/>
    <property type="match status" value="1"/>
</dbReference>
<evidence type="ECO:0000313" key="7">
    <source>
        <dbReference type="EMBL" id="AXV07671.1"/>
    </source>
</evidence>
<keyword evidence="3" id="KW-0378">Hydrolase</keyword>
<dbReference type="InterPro" id="IPR036264">
    <property type="entry name" value="Bact_exopeptidase_dim_dom"/>
</dbReference>
<reference evidence="7 8" key="1">
    <citation type="submission" date="2018-09" db="EMBL/GenBank/DDBJ databases">
        <title>Complete genome sequence of Euzebya sp. DY32-46 isolated from seawater of Pacific Ocean.</title>
        <authorList>
            <person name="Xu L."/>
            <person name="Wu Y.-H."/>
            <person name="Xu X.-W."/>
        </authorList>
    </citation>
    <scope>NUCLEOTIDE SEQUENCE [LARGE SCALE GENOMIC DNA]</scope>
    <source>
        <strain evidence="7 8">DY32-46</strain>
    </source>
</reference>
<proteinExistence type="predicted"/>
<dbReference type="AlphaFoldDB" id="A0A346XZM4"/>
<dbReference type="Proteomes" id="UP000264006">
    <property type="component" value="Chromosome"/>
</dbReference>
<dbReference type="GO" id="GO:0006526">
    <property type="term" value="P:L-arginine biosynthetic process"/>
    <property type="evidence" value="ECO:0007669"/>
    <property type="project" value="TreeGrafter"/>
</dbReference>
<dbReference type="InterPro" id="IPR050072">
    <property type="entry name" value="Peptidase_M20A"/>
</dbReference>
<evidence type="ECO:0000256" key="2">
    <source>
        <dbReference type="ARBA" id="ARBA00022723"/>
    </source>
</evidence>
<dbReference type="Gene3D" id="3.30.70.360">
    <property type="match status" value="1"/>
</dbReference>
<organism evidence="7 8">
    <name type="scientific">Euzebya pacifica</name>
    <dbReference type="NCBI Taxonomy" id="1608957"/>
    <lineage>
        <taxon>Bacteria</taxon>
        <taxon>Bacillati</taxon>
        <taxon>Actinomycetota</taxon>
        <taxon>Nitriliruptoria</taxon>
        <taxon>Euzebyales</taxon>
    </lineage>
</organism>
<protein>
    <recommendedName>
        <fullName evidence="5">Succinyl-diaminopimelate desuccinylase</fullName>
        <ecNumber evidence="5">3.5.1.18</ecNumber>
    </recommendedName>
</protein>
<dbReference type="RefSeq" id="WP_114592128.1">
    <property type="nucleotide sequence ID" value="NZ_CP031165.1"/>
</dbReference>
<dbReference type="KEGG" id="euz:DVS28_a2992"/>
<dbReference type="GO" id="GO:0009089">
    <property type="term" value="P:lysine biosynthetic process via diaminopimelate"/>
    <property type="evidence" value="ECO:0007669"/>
    <property type="project" value="UniProtKB-UniRule"/>
</dbReference>
<dbReference type="InterPro" id="IPR002933">
    <property type="entry name" value="Peptidase_M20"/>
</dbReference>
<dbReference type="InterPro" id="IPR010174">
    <property type="entry name" value="Succinyl-DAP_deSuclase_DapE"/>
</dbReference>
<dbReference type="PANTHER" id="PTHR43808">
    <property type="entry name" value="ACETYLORNITHINE DEACETYLASE"/>
    <property type="match status" value="1"/>
</dbReference>
<dbReference type="GO" id="GO:0008777">
    <property type="term" value="F:acetylornithine deacetylase activity"/>
    <property type="evidence" value="ECO:0007669"/>
    <property type="project" value="TreeGrafter"/>
</dbReference>
<comment type="cofactor">
    <cofactor evidence="1">
        <name>Zn(2+)</name>
        <dbReference type="ChEBI" id="CHEBI:29105"/>
    </cofactor>
</comment>